<evidence type="ECO:0000256" key="1">
    <source>
        <dbReference type="SAM" id="MobiDB-lite"/>
    </source>
</evidence>
<dbReference type="RefSeq" id="WP_123536138.1">
    <property type="nucleotide sequence ID" value="NZ_MOBU01000031.1"/>
</dbReference>
<comment type="caution">
    <text evidence="2">The sequence shown here is derived from an EMBL/GenBank/DDBJ whole genome shotgun (WGS) entry which is preliminary data.</text>
</comment>
<reference evidence="2 3" key="1">
    <citation type="submission" date="2016-10" db="EMBL/GenBank/DDBJ databases">
        <title>Comparative genome analysis of multiple Pseudomonas spp. focuses on biocontrol and plant growth promoting traits.</title>
        <authorList>
            <person name="Tao X.-Y."/>
            <person name="Taylor C.G."/>
        </authorList>
    </citation>
    <scope>NUCLEOTIDE SEQUENCE [LARGE SCALE GENOMIC DNA]</scope>
    <source>
        <strain evidence="2 3">24D3</strain>
    </source>
</reference>
<dbReference type="AlphaFoldDB" id="A0A423KXT6"/>
<evidence type="ECO:0000313" key="2">
    <source>
        <dbReference type="EMBL" id="RON60791.1"/>
    </source>
</evidence>
<name>A0A423KXT6_PSEFL</name>
<dbReference type="EMBL" id="MOBU01000031">
    <property type="protein sequence ID" value="RON60791.1"/>
    <property type="molecule type" value="Genomic_DNA"/>
</dbReference>
<protein>
    <submittedName>
        <fullName evidence="2">Uncharacterized protein</fullName>
    </submittedName>
</protein>
<accession>A0A423KXT6</accession>
<organism evidence="2 3">
    <name type="scientific">Pseudomonas fluorescens</name>
    <dbReference type="NCBI Taxonomy" id="294"/>
    <lineage>
        <taxon>Bacteria</taxon>
        <taxon>Pseudomonadati</taxon>
        <taxon>Pseudomonadota</taxon>
        <taxon>Gammaproteobacteria</taxon>
        <taxon>Pseudomonadales</taxon>
        <taxon>Pseudomonadaceae</taxon>
        <taxon>Pseudomonas</taxon>
    </lineage>
</organism>
<dbReference type="Proteomes" id="UP000285757">
    <property type="component" value="Unassembled WGS sequence"/>
</dbReference>
<gene>
    <name evidence="2" type="ORF">BK671_25525</name>
</gene>
<proteinExistence type="predicted"/>
<evidence type="ECO:0000313" key="3">
    <source>
        <dbReference type="Proteomes" id="UP000285757"/>
    </source>
</evidence>
<sequence length="59" mass="6244">MKAVVENKASDAKSTKANRKRSSGELSEKELQRIREALANPAVEEPGGILAGASFAFPS</sequence>
<feature type="region of interest" description="Disordered" evidence="1">
    <location>
        <begin position="1"/>
        <end position="29"/>
    </location>
</feature>